<comment type="caution">
    <text evidence="1">The sequence shown here is derived from an EMBL/GenBank/DDBJ whole genome shotgun (WGS) entry which is preliminary data.</text>
</comment>
<keyword evidence="2" id="KW-1185">Reference proteome</keyword>
<reference evidence="1" key="1">
    <citation type="submission" date="2016-01" db="EMBL/GenBank/DDBJ databases">
        <authorList>
            <person name="Peeters C."/>
        </authorList>
    </citation>
    <scope>NUCLEOTIDE SEQUENCE</scope>
    <source>
        <strain evidence="1">LMG 29321</strain>
    </source>
</reference>
<dbReference type="Proteomes" id="UP000071859">
    <property type="component" value="Unassembled WGS sequence"/>
</dbReference>
<evidence type="ECO:0000313" key="2">
    <source>
        <dbReference type="Proteomes" id="UP000071859"/>
    </source>
</evidence>
<dbReference type="EMBL" id="FCOX02000004">
    <property type="protein sequence ID" value="SAK53421.1"/>
    <property type="molecule type" value="Genomic_DNA"/>
</dbReference>
<gene>
    <name evidence="1" type="ORF">AWB78_01324</name>
</gene>
<dbReference type="AlphaFoldDB" id="A0A158A6D9"/>
<organism evidence="1 2">
    <name type="scientific">Caballeronia calidae</name>
    <dbReference type="NCBI Taxonomy" id="1777139"/>
    <lineage>
        <taxon>Bacteria</taxon>
        <taxon>Pseudomonadati</taxon>
        <taxon>Pseudomonadota</taxon>
        <taxon>Betaproteobacteria</taxon>
        <taxon>Burkholderiales</taxon>
        <taxon>Burkholderiaceae</taxon>
        <taxon>Caballeronia</taxon>
    </lineage>
</organism>
<name>A0A158A6D9_9BURK</name>
<protein>
    <submittedName>
        <fullName evidence="1">Uncharacterized protein</fullName>
    </submittedName>
</protein>
<sequence length="138" mass="15867">MTVCVEANKTMKSTPAYDAIDDVLYEWFRWTSGYGETHGYSSSDATCRDFKSNRQWMDHSDLSDLVDYQLRKRKGELVDPIISKLGLRHRIAVNMAMRNMNCGYSVWSSIRSGTQEQDYREAKEIMRPSLVARGLVNG</sequence>
<accession>A0A158A6D9</accession>
<evidence type="ECO:0000313" key="1">
    <source>
        <dbReference type="EMBL" id="SAK53421.1"/>
    </source>
</evidence>
<dbReference type="OrthoDB" id="8663464at2"/>
<proteinExistence type="predicted"/>